<dbReference type="AlphaFoldDB" id="A0A072NU19"/>
<proteinExistence type="predicted"/>
<dbReference type="Proteomes" id="UP000027936">
    <property type="component" value="Unassembled WGS sequence"/>
</dbReference>
<dbReference type="OrthoDB" id="2917468at2"/>
<evidence type="ECO:0000313" key="2">
    <source>
        <dbReference type="Proteomes" id="UP000027936"/>
    </source>
</evidence>
<accession>A0A072NU19</accession>
<dbReference type="PATRIC" id="fig|1348973.3.peg.400"/>
<dbReference type="EMBL" id="JJRY01000001">
    <property type="protein sequence ID" value="KEF40383.1"/>
    <property type="molecule type" value="Genomic_DNA"/>
</dbReference>
<gene>
    <name evidence="1" type="ORF">M670_00409</name>
</gene>
<reference evidence="1 2" key="1">
    <citation type="submission" date="2014-04" db="EMBL/GenBank/DDBJ databases">
        <title>Draft genome sequence of Bacillus azotoformans MEV2011, a (co-) denitrifying strain unable to grow in the presence of oxygen.</title>
        <authorList>
            <person name="Nielsen M."/>
            <person name="Schreiber L."/>
            <person name="Finster K."/>
            <person name="Schramm A."/>
        </authorList>
    </citation>
    <scope>NUCLEOTIDE SEQUENCE [LARGE SCALE GENOMIC DNA]</scope>
    <source>
        <strain evidence="1 2">MEV2011</strain>
    </source>
</reference>
<dbReference type="RefSeq" id="WP_035192796.1">
    <property type="nucleotide sequence ID" value="NZ_JJRY01000001.1"/>
</dbReference>
<organism evidence="1 2">
    <name type="scientific">Schinkia azotoformans MEV2011</name>
    <dbReference type="NCBI Taxonomy" id="1348973"/>
    <lineage>
        <taxon>Bacteria</taxon>
        <taxon>Bacillati</taxon>
        <taxon>Bacillota</taxon>
        <taxon>Bacilli</taxon>
        <taxon>Bacillales</taxon>
        <taxon>Bacillaceae</taxon>
        <taxon>Calidifontibacillus/Schinkia group</taxon>
        <taxon>Schinkia</taxon>
    </lineage>
</organism>
<evidence type="ECO:0000313" key="1">
    <source>
        <dbReference type="EMBL" id="KEF40383.1"/>
    </source>
</evidence>
<sequence length="67" mass="7941">MYNILYTRMMGGQRLVSVFDFKIGQIIEFPLDELEKNGLTEELKLYIAGIWDQVNSGYWDYTEKPMK</sequence>
<protein>
    <submittedName>
        <fullName evidence="1">Uncharacterized protein</fullName>
    </submittedName>
</protein>
<name>A0A072NU19_SCHAZ</name>
<comment type="caution">
    <text evidence="1">The sequence shown here is derived from an EMBL/GenBank/DDBJ whole genome shotgun (WGS) entry which is preliminary data.</text>
</comment>